<feature type="signal peptide" evidence="1">
    <location>
        <begin position="1"/>
        <end position="19"/>
    </location>
</feature>
<dbReference type="WBParaSite" id="PTRK_0000746800.1">
    <property type="protein sequence ID" value="PTRK_0000746800.1"/>
    <property type="gene ID" value="PTRK_0000746800"/>
</dbReference>
<keyword evidence="2" id="KW-1185">Reference proteome</keyword>
<dbReference type="InterPro" id="IPR006150">
    <property type="entry name" value="Cys_repeat_1"/>
</dbReference>
<evidence type="ECO:0000256" key="1">
    <source>
        <dbReference type="SAM" id="SignalP"/>
    </source>
</evidence>
<reference evidence="3" key="1">
    <citation type="submission" date="2017-02" db="UniProtKB">
        <authorList>
            <consortium name="WormBaseParasite"/>
        </authorList>
    </citation>
    <scope>IDENTIFICATION</scope>
</reference>
<dbReference type="Proteomes" id="UP000038045">
    <property type="component" value="Unplaced"/>
</dbReference>
<evidence type="ECO:0000313" key="3">
    <source>
        <dbReference type="WBParaSite" id="PTRK_0000746800.1"/>
    </source>
</evidence>
<dbReference type="STRING" id="131310.A0A0N4ZHS2"/>
<evidence type="ECO:0000313" key="2">
    <source>
        <dbReference type="Proteomes" id="UP000038045"/>
    </source>
</evidence>
<dbReference type="PANTHER" id="PTHR34150:SF3">
    <property type="entry name" value="CC DOMAIN-CONTAINING PROTEIN"/>
    <property type="match status" value="1"/>
</dbReference>
<keyword evidence="1" id="KW-0732">Signal</keyword>
<dbReference type="PANTHER" id="PTHR34150">
    <property type="entry name" value="PROTEIN CBG08832-RELATED"/>
    <property type="match status" value="1"/>
</dbReference>
<proteinExistence type="predicted"/>
<accession>A0A0N4ZHS2</accession>
<feature type="chain" id="PRO_5005891722" evidence="1">
    <location>
        <begin position="20"/>
        <end position="256"/>
    </location>
</feature>
<organism evidence="2 3">
    <name type="scientific">Parastrongyloides trichosuri</name>
    <name type="common">Possum-specific nematode worm</name>
    <dbReference type="NCBI Taxonomy" id="131310"/>
    <lineage>
        <taxon>Eukaryota</taxon>
        <taxon>Metazoa</taxon>
        <taxon>Ecdysozoa</taxon>
        <taxon>Nematoda</taxon>
        <taxon>Chromadorea</taxon>
        <taxon>Rhabditida</taxon>
        <taxon>Tylenchina</taxon>
        <taxon>Panagrolaimomorpha</taxon>
        <taxon>Strongyloidoidea</taxon>
        <taxon>Strongyloididae</taxon>
        <taxon>Parastrongyloides</taxon>
    </lineage>
</organism>
<dbReference type="SMART" id="SM00289">
    <property type="entry name" value="WR1"/>
    <property type="match status" value="4"/>
</dbReference>
<sequence length="256" mass="26880">MLFKITFLISSCLLSQTIAEIQPFLYISPNASINPIKEFITIDESNDSIRVKRQSVYYICGVYPNQYYSTSPCSQSVNKCTNGGLPLGLGCTRASDCLNTFVGVSTCINGCCCTVPTTIPTPDNNYYYCYTGEPSNLRCSAKNQCAAGKNCMNGLCCTVNPNEVQYACGGSGSIGLCSAQGTCGAGFHCTPGNYCCECPVGKSGGRCNNGQCAVGFTCQANGYCCASCPGNVTPYGACYNGQCGGNKQCCAGNICC</sequence>
<protein>
    <submittedName>
        <fullName evidence="3">CC domain-containing protein</fullName>
    </submittedName>
</protein>
<name>A0A0N4ZHS2_PARTI</name>
<dbReference type="AlphaFoldDB" id="A0A0N4ZHS2"/>